<proteinExistence type="predicted"/>
<protein>
    <submittedName>
        <fullName evidence="3">Membrane protein</fullName>
    </submittedName>
</protein>
<dbReference type="Proteomes" id="UP000198414">
    <property type="component" value="Unassembled WGS sequence"/>
</dbReference>
<keyword evidence="2" id="KW-0472">Membrane</keyword>
<dbReference type="AlphaFoldDB" id="A0A1Z5IQI5"/>
<dbReference type="SUPFAM" id="SSF103473">
    <property type="entry name" value="MFS general substrate transporter"/>
    <property type="match status" value="1"/>
</dbReference>
<evidence type="ECO:0000313" key="4">
    <source>
        <dbReference type="EMBL" id="GAX06121.1"/>
    </source>
</evidence>
<dbReference type="Pfam" id="PF06570">
    <property type="entry name" value="DUF1129"/>
    <property type="match status" value="1"/>
</dbReference>
<accession>A0A1Z5IXD2</accession>
<organism evidence="3 6">
    <name type="scientific">Secundilactobacillus pentosiphilus</name>
    <dbReference type="NCBI Taxonomy" id="1714682"/>
    <lineage>
        <taxon>Bacteria</taxon>
        <taxon>Bacillati</taxon>
        <taxon>Bacillota</taxon>
        <taxon>Bacilli</taxon>
        <taxon>Lactobacillales</taxon>
        <taxon>Lactobacillaceae</taxon>
        <taxon>Secundilactobacillus</taxon>
    </lineage>
</organism>
<feature type="transmembrane region" description="Helical" evidence="2">
    <location>
        <begin position="126"/>
        <end position="144"/>
    </location>
</feature>
<feature type="transmembrane region" description="Helical" evidence="2">
    <location>
        <begin position="216"/>
        <end position="235"/>
    </location>
</feature>
<evidence type="ECO:0000313" key="3">
    <source>
        <dbReference type="EMBL" id="GAX03990.1"/>
    </source>
</evidence>
<feature type="transmembrane region" description="Helical" evidence="2">
    <location>
        <begin position="150"/>
        <end position="170"/>
    </location>
</feature>
<feature type="region of interest" description="Disordered" evidence="1">
    <location>
        <begin position="1"/>
        <end position="31"/>
    </location>
</feature>
<feature type="transmembrane region" description="Helical" evidence="2">
    <location>
        <begin position="182"/>
        <end position="204"/>
    </location>
</feature>
<comment type="caution">
    <text evidence="3">The sequence shown here is derived from an EMBL/GenBank/DDBJ whole genome shotgun (WGS) entry which is preliminary data.</text>
</comment>
<dbReference type="EMBL" id="BCMI01000012">
    <property type="protein sequence ID" value="GAX06121.1"/>
    <property type="molecule type" value="Genomic_DNA"/>
</dbReference>
<dbReference type="InterPro" id="IPR009214">
    <property type="entry name" value="DUF1129"/>
</dbReference>
<keyword evidence="2" id="KW-1133">Transmembrane helix</keyword>
<feature type="compositionally biased region" description="Basic and acidic residues" evidence="1">
    <location>
        <begin position="21"/>
        <end position="31"/>
    </location>
</feature>
<evidence type="ECO:0000313" key="6">
    <source>
        <dbReference type="Proteomes" id="UP000198430"/>
    </source>
</evidence>
<dbReference type="RefSeq" id="WP_179211662.1">
    <property type="nucleotide sequence ID" value="NZ_BCMH01000011.1"/>
</dbReference>
<dbReference type="InterPro" id="IPR036259">
    <property type="entry name" value="MFS_trans_sf"/>
</dbReference>
<accession>A0A1Z5IQI5</accession>
<reference evidence="5 6" key="1">
    <citation type="submission" date="2015-11" db="EMBL/GenBank/DDBJ databases">
        <title>Draft genome sequences of new species of the genus Lactobacillus isolated from orchardgrass silage.</title>
        <authorList>
            <person name="Tohno M."/>
            <person name="Tanizawa Y."/>
            <person name="Arita M."/>
        </authorList>
    </citation>
    <scope>NUCLEOTIDE SEQUENCE [LARGE SCALE GENOMIC DNA]</scope>
    <source>
        <strain evidence="3 6">IWT140</strain>
        <strain evidence="4 5">IWT25</strain>
    </source>
</reference>
<keyword evidence="6" id="KW-1185">Reference proteome</keyword>
<keyword evidence="2" id="KW-0812">Transmembrane</keyword>
<dbReference type="Proteomes" id="UP000198430">
    <property type="component" value="Unassembled WGS sequence"/>
</dbReference>
<evidence type="ECO:0000313" key="5">
    <source>
        <dbReference type="Proteomes" id="UP000198414"/>
    </source>
</evidence>
<feature type="compositionally biased region" description="Low complexity" evidence="1">
    <location>
        <begin position="9"/>
        <end position="19"/>
    </location>
</feature>
<evidence type="ECO:0000256" key="1">
    <source>
        <dbReference type="SAM" id="MobiDB-lite"/>
    </source>
</evidence>
<sequence>MSENDKRNASAQQRQRNAAVHQDRNSAAKNERAAFDNIGLTKRNADYLFRFNQALEATQLTTEKKAEIVKQTTSELLEGQKTGKTARNLYGSDIDARIKEIVEGPKRPAGATDPYWPSVLYNGMNFFTMFCFMFGLMFLFAPASQKDNQAVGMFSIILSSVIAGLALPIIPRAFDAKREHKYSLWIRVLSALAFLVLWLLLFTLTSMLPSYLNPAIGAWPMLIVGVFGALTSFVVKSHYKLTQGFFGSTAPTRRK</sequence>
<evidence type="ECO:0000256" key="2">
    <source>
        <dbReference type="SAM" id="Phobius"/>
    </source>
</evidence>
<dbReference type="EMBL" id="BCMH01000011">
    <property type="protein sequence ID" value="GAX03990.1"/>
    <property type="molecule type" value="Genomic_DNA"/>
</dbReference>
<name>A0A1Z5IQI5_9LACO</name>
<gene>
    <name evidence="3" type="ORF">IWT140_01624</name>
    <name evidence="4" type="ORF">IWT25_01446</name>
</gene>